<keyword evidence="9 10" id="KW-0472">Membrane</keyword>
<proteinExistence type="inferred from homology"/>
<keyword evidence="12" id="KW-1185">Reference proteome</keyword>
<keyword evidence="5 10" id="KW-1000">Mitochondrion outer membrane</keyword>
<evidence type="ECO:0000256" key="6">
    <source>
        <dbReference type="ARBA" id="ARBA00022927"/>
    </source>
</evidence>
<comment type="similarity">
    <text evidence="2 10">Belongs to the Tom20 family.</text>
</comment>
<evidence type="ECO:0000256" key="9">
    <source>
        <dbReference type="ARBA" id="ARBA00023136"/>
    </source>
</evidence>
<dbReference type="Gene3D" id="1.20.960.10">
    <property type="entry name" value="Mitochondrial outer membrane translocase complex, subunit Tom20 domain"/>
    <property type="match status" value="1"/>
</dbReference>
<reference evidence="11 12" key="1">
    <citation type="journal article" date="2011" name="Proc. Natl. Acad. Sci. U.S.A.">
        <title>Evolutionary erosion of yeast sex chromosomes by mating-type switching accidents.</title>
        <authorList>
            <person name="Gordon J.L."/>
            <person name="Armisen D."/>
            <person name="Proux-Wera E."/>
            <person name="Oheigeartaigh S.S."/>
            <person name="Byrne K.P."/>
            <person name="Wolfe K.H."/>
        </authorList>
    </citation>
    <scope>NUCLEOTIDE SEQUENCE [LARGE SCALE GENOMIC DNA]</scope>
    <source>
        <strain evidence="12">ATCC MYA-139 / BCRC 22969 / CBS 8797 / CCRC 22969 / KCTC 17520 / NBRC 10181 / NCYC 3082</strain>
    </source>
</reference>
<dbReference type="RefSeq" id="XP_022462813.1">
    <property type="nucleotide sequence ID" value="XM_022611400.1"/>
</dbReference>
<dbReference type="InterPro" id="IPR023392">
    <property type="entry name" value="Tom20_dom_sf"/>
</dbReference>
<keyword evidence="8 10" id="KW-0496">Mitochondrion</keyword>
<dbReference type="OMA" id="PPPIFQI"/>
<keyword evidence="7" id="KW-1133">Transmembrane helix</keyword>
<keyword evidence="3" id="KW-0813">Transport</keyword>
<dbReference type="GO" id="GO:0016031">
    <property type="term" value="P:tRNA import into mitochondrion"/>
    <property type="evidence" value="ECO:0007669"/>
    <property type="project" value="TreeGrafter"/>
</dbReference>
<dbReference type="GO" id="GO:0030150">
    <property type="term" value="P:protein import into mitochondrial matrix"/>
    <property type="evidence" value="ECO:0007669"/>
    <property type="project" value="TreeGrafter"/>
</dbReference>
<dbReference type="GO" id="GO:0006605">
    <property type="term" value="P:protein targeting"/>
    <property type="evidence" value="ECO:0007669"/>
    <property type="project" value="InterPro"/>
</dbReference>
<organism evidence="11 12">
    <name type="scientific">Huiozyma naganishii (strain ATCC MYA-139 / BCRC 22969 / CBS 8797 / KCTC 17520 / NBRC 10181 / NCYC 3082 / Yp74L-3)</name>
    <name type="common">Yeast</name>
    <name type="synonym">Kazachstania naganishii</name>
    <dbReference type="NCBI Taxonomy" id="1071383"/>
    <lineage>
        <taxon>Eukaryota</taxon>
        <taxon>Fungi</taxon>
        <taxon>Dikarya</taxon>
        <taxon>Ascomycota</taxon>
        <taxon>Saccharomycotina</taxon>
        <taxon>Saccharomycetes</taxon>
        <taxon>Saccharomycetales</taxon>
        <taxon>Saccharomycetaceae</taxon>
        <taxon>Huiozyma</taxon>
    </lineage>
</organism>
<dbReference type="HOGENOM" id="CLU_090411_0_0_1"/>
<dbReference type="Proteomes" id="UP000006310">
    <property type="component" value="Chromosome 2"/>
</dbReference>
<dbReference type="PANTHER" id="PTHR12430">
    <property type="entry name" value="MITOCHONDRIAL IMPORT RECEPTOR SUBUNIT TOM20"/>
    <property type="match status" value="1"/>
</dbReference>
<gene>
    <name evidence="11" type="primary">KNAG0B01200</name>
    <name evidence="11" type="ordered locus">KNAG_0B01200</name>
</gene>
<keyword evidence="4" id="KW-0812">Transmembrane</keyword>
<dbReference type="PRINTS" id="PR00351">
    <property type="entry name" value="OM20RECEPTOR"/>
</dbReference>
<dbReference type="OrthoDB" id="2154253at2759"/>
<accession>J7RUP5</accession>
<evidence type="ECO:0000313" key="11">
    <source>
        <dbReference type="EMBL" id="CCK68567.1"/>
    </source>
</evidence>
<evidence type="ECO:0000313" key="12">
    <source>
        <dbReference type="Proteomes" id="UP000006310"/>
    </source>
</evidence>
<dbReference type="Pfam" id="PF02064">
    <property type="entry name" value="MAS20"/>
    <property type="match status" value="1"/>
</dbReference>
<sequence length="184" mass="20556">MSQSSIMPRSVSLTGAVATLSMLAYAAYFDYQRRTNPNFRKQLTKRAKLQEKQKKQDEEDQKKAKITDLTLFLTNQIAKDPIPTDPAVRESTFTSSVEQGEALTNVPDKEKEAAFKFYKALTVYPNPADLLGIYQRTIPEAVYENIILMVAVLPPANMSTFLKGASNLQSSDEQELVGKVSDVE</sequence>
<dbReference type="GeneID" id="34524217"/>
<dbReference type="AlphaFoldDB" id="J7RUP5"/>
<protein>
    <recommendedName>
        <fullName evidence="13">Protein import receptor MAS20</fullName>
    </recommendedName>
</protein>
<evidence type="ECO:0008006" key="13">
    <source>
        <dbReference type="Google" id="ProtNLM"/>
    </source>
</evidence>
<dbReference type="PANTHER" id="PTHR12430:SF0">
    <property type="entry name" value="TRANSLOCASE OF OUTER MITOCHONDRIAL MEMBRANE 20"/>
    <property type="match status" value="1"/>
</dbReference>
<evidence type="ECO:0000256" key="10">
    <source>
        <dbReference type="PIRNR" id="PIRNR037707"/>
    </source>
</evidence>
<evidence type="ECO:0000256" key="3">
    <source>
        <dbReference type="ARBA" id="ARBA00022448"/>
    </source>
</evidence>
<reference evidence="12" key="2">
    <citation type="submission" date="2012-08" db="EMBL/GenBank/DDBJ databases">
        <title>Genome sequence of Kazachstania naganishii.</title>
        <authorList>
            <person name="Gordon J.L."/>
            <person name="Armisen D."/>
            <person name="Proux-Wera E."/>
            <person name="OhEigeartaigh S.S."/>
            <person name="Byrne K.P."/>
            <person name="Wolfe K.H."/>
        </authorList>
    </citation>
    <scope>NUCLEOTIDE SEQUENCE [LARGE SCALE GENOMIC DNA]</scope>
    <source>
        <strain evidence="12">ATCC MYA-139 / BCRC 22969 / CBS 8797 / CCRC 22969 / KCTC 17520 / NBRC 10181 / NCYC 3082</strain>
    </source>
</reference>
<evidence type="ECO:0000256" key="2">
    <source>
        <dbReference type="ARBA" id="ARBA00005792"/>
    </source>
</evidence>
<name>J7RUP5_HUIN7</name>
<evidence type="ECO:0000256" key="4">
    <source>
        <dbReference type="ARBA" id="ARBA00022692"/>
    </source>
</evidence>
<dbReference type="STRING" id="1071383.J7RUP5"/>
<dbReference type="GO" id="GO:0030943">
    <property type="term" value="F:mitochondrion targeting sequence binding"/>
    <property type="evidence" value="ECO:0007669"/>
    <property type="project" value="TreeGrafter"/>
</dbReference>
<evidence type="ECO:0000256" key="1">
    <source>
        <dbReference type="ARBA" id="ARBA00004572"/>
    </source>
</evidence>
<dbReference type="EMBL" id="HE978315">
    <property type="protein sequence ID" value="CCK68567.1"/>
    <property type="molecule type" value="Genomic_DNA"/>
</dbReference>
<keyword evidence="6" id="KW-0653">Protein transport</keyword>
<dbReference type="eggNOG" id="KOG4056">
    <property type="taxonomic scope" value="Eukaryota"/>
</dbReference>
<comment type="subcellular location">
    <subcellularLocation>
        <location evidence="1">Mitochondrion outer membrane</location>
        <topology evidence="1">Single-pass membrane protein</topology>
    </subcellularLocation>
</comment>
<dbReference type="GO" id="GO:0005742">
    <property type="term" value="C:mitochondrial outer membrane translocase complex"/>
    <property type="evidence" value="ECO:0007669"/>
    <property type="project" value="UniProtKB-UniRule"/>
</dbReference>
<evidence type="ECO:0000256" key="8">
    <source>
        <dbReference type="ARBA" id="ARBA00023128"/>
    </source>
</evidence>
<dbReference type="InterPro" id="IPR002056">
    <property type="entry name" value="MAS20"/>
</dbReference>
<evidence type="ECO:0000256" key="5">
    <source>
        <dbReference type="ARBA" id="ARBA00022787"/>
    </source>
</evidence>
<dbReference type="GO" id="GO:0008320">
    <property type="term" value="F:protein transmembrane transporter activity"/>
    <property type="evidence" value="ECO:0007669"/>
    <property type="project" value="TreeGrafter"/>
</dbReference>
<evidence type="ECO:0000256" key="7">
    <source>
        <dbReference type="ARBA" id="ARBA00022989"/>
    </source>
</evidence>
<dbReference type="PIRSF" id="PIRSF037707">
    <property type="entry name" value="MAS20_rcpt"/>
    <property type="match status" value="1"/>
</dbReference>
<dbReference type="KEGG" id="kng:KNAG_0B01200"/>
<dbReference type="SUPFAM" id="SSF47157">
    <property type="entry name" value="Mitochondrial import receptor subunit Tom20"/>
    <property type="match status" value="1"/>
</dbReference>
<dbReference type="GO" id="GO:0006886">
    <property type="term" value="P:intracellular protein transport"/>
    <property type="evidence" value="ECO:0007669"/>
    <property type="project" value="InterPro"/>
</dbReference>